<sequence length="213" mass="24298">MYNIYRKYPCHYCINAQMHNSGSMYNAYPCSYFANTMYDHDSWEQFNDSYIPFDDGIEHGSRSDSSQLIKGNDSIELKDYGPQPFVVDINKAAKQNNTFRTALWTGNHLQVTLMSINVGDDIGLEVHPNVDQFIRVEEGQGLVKMGSSKYKLSFQKKVYDDFAIMIPAGTWHNVINIGNKPLKVYSIYAPPQHPRNTVHVTKADAEAAEKNHH</sequence>
<name>A0ABW8SNT5_9CLOT</name>
<evidence type="ECO:0000259" key="1">
    <source>
        <dbReference type="Pfam" id="PF07883"/>
    </source>
</evidence>
<dbReference type="InterPro" id="IPR013096">
    <property type="entry name" value="Cupin_2"/>
</dbReference>
<organism evidence="2 3">
    <name type="scientific">Candidatus Clostridium eludens</name>
    <dbReference type="NCBI Taxonomy" id="3381663"/>
    <lineage>
        <taxon>Bacteria</taxon>
        <taxon>Bacillati</taxon>
        <taxon>Bacillota</taxon>
        <taxon>Clostridia</taxon>
        <taxon>Eubacteriales</taxon>
        <taxon>Clostridiaceae</taxon>
        <taxon>Clostridium</taxon>
    </lineage>
</organism>
<keyword evidence="3" id="KW-1185">Reference proteome</keyword>
<evidence type="ECO:0000313" key="2">
    <source>
        <dbReference type="EMBL" id="MFL0197727.1"/>
    </source>
</evidence>
<dbReference type="PANTHER" id="PTHR43346:SF1">
    <property type="entry name" value="QUERCETIN 2,3-DIOXYGENASE-RELATED"/>
    <property type="match status" value="1"/>
</dbReference>
<dbReference type="EMBL" id="JBJHZX010000036">
    <property type="protein sequence ID" value="MFL0197727.1"/>
    <property type="molecule type" value="Genomic_DNA"/>
</dbReference>
<dbReference type="CDD" id="cd02223">
    <property type="entry name" value="cupin_Bh2720-like"/>
    <property type="match status" value="1"/>
</dbReference>
<dbReference type="InterPro" id="IPR011051">
    <property type="entry name" value="RmlC_Cupin_sf"/>
</dbReference>
<dbReference type="Gene3D" id="2.60.120.10">
    <property type="entry name" value="Jelly Rolls"/>
    <property type="match status" value="1"/>
</dbReference>
<accession>A0ABW8SNT5</accession>
<dbReference type="PANTHER" id="PTHR43346">
    <property type="entry name" value="LIGAND BINDING DOMAIN PROTEIN, PUTATIVE (AFU_ORTHOLOGUE AFUA_6G14370)-RELATED"/>
    <property type="match status" value="1"/>
</dbReference>
<proteinExistence type="predicted"/>
<feature type="domain" description="Cupin type-2" evidence="1">
    <location>
        <begin position="113"/>
        <end position="188"/>
    </location>
</feature>
<dbReference type="RefSeq" id="WP_406793831.1">
    <property type="nucleotide sequence ID" value="NZ_JBJHZX010000036.1"/>
</dbReference>
<evidence type="ECO:0000313" key="3">
    <source>
        <dbReference type="Proteomes" id="UP001623660"/>
    </source>
</evidence>
<reference evidence="2 3" key="1">
    <citation type="submission" date="2024-11" db="EMBL/GenBank/DDBJ databases">
        <authorList>
            <person name="Heng Y.C."/>
            <person name="Lim A.C.H."/>
            <person name="Lee J.K.Y."/>
            <person name="Kittelmann S."/>
        </authorList>
    </citation>
    <scope>NUCLEOTIDE SEQUENCE [LARGE SCALE GENOMIC DNA]</scope>
    <source>
        <strain evidence="2 3">WILCCON 0269</strain>
    </source>
</reference>
<comment type="caution">
    <text evidence="2">The sequence shown here is derived from an EMBL/GenBank/DDBJ whole genome shotgun (WGS) entry which is preliminary data.</text>
</comment>
<protein>
    <submittedName>
        <fullName evidence="2">Cupin domain-containing protein</fullName>
    </submittedName>
</protein>
<dbReference type="InterPro" id="IPR052538">
    <property type="entry name" value="Flavonoid_dioxygenase-like"/>
</dbReference>
<dbReference type="Pfam" id="PF07883">
    <property type="entry name" value="Cupin_2"/>
    <property type="match status" value="1"/>
</dbReference>
<dbReference type="Proteomes" id="UP001623660">
    <property type="component" value="Unassembled WGS sequence"/>
</dbReference>
<gene>
    <name evidence="2" type="ORF">ACJDU8_19460</name>
</gene>
<dbReference type="InterPro" id="IPR014710">
    <property type="entry name" value="RmlC-like_jellyroll"/>
</dbReference>
<dbReference type="SUPFAM" id="SSF51182">
    <property type="entry name" value="RmlC-like cupins"/>
    <property type="match status" value="1"/>
</dbReference>